<gene>
    <name evidence="2" type="ORF">MSHOH_0203</name>
</gene>
<keyword evidence="1" id="KW-1133">Transmembrane helix</keyword>
<dbReference type="PATRIC" id="fig|1434110.4.peg.230"/>
<evidence type="ECO:0000313" key="2">
    <source>
        <dbReference type="EMBL" id="AKB76686.1"/>
    </source>
</evidence>
<feature type="transmembrane region" description="Helical" evidence="1">
    <location>
        <begin position="204"/>
        <end position="224"/>
    </location>
</feature>
<dbReference type="EMBL" id="CP009516">
    <property type="protein sequence ID" value="AKB76686.1"/>
    <property type="molecule type" value="Genomic_DNA"/>
</dbReference>
<dbReference type="KEGG" id="mhor:MSHOH_0203"/>
<proteinExistence type="predicted"/>
<dbReference type="GeneID" id="24829322"/>
<keyword evidence="1" id="KW-0812">Transmembrane</keyword>
<evidence type="ECO:0000313" key="3">
    <source>
        <dbReference type="Proteomes" id="UP000033101"/>
    </source>
</evidence>
<keyword evidence="1" id="KW-0472">Membrane</keyword>
<dbReference type="RefSeq" id="WP_048136756.1">
    <property type="nucleotide sequence ID" value="NZ_CP009516.1"/>
</dbReference>
<dbReference type="AlphaFoldDB" id="A0A0E3S800"/>
<dbReference type="Proteomes" id="UP000033101">
    <property type="component" value="Chromosome"/>
</dbReference>
<evidence type="ECO:0000256" key="1">
    <source>
        <dbReference type="SAM" id="Phobius"/>
    </source>
</evidence>
<keyword evidence="3" id="KW-1185">Reference proteome</keyword>
<organism evidence="2 3">
    <name type="scientific">Methanosarcina horonobensis HB-1 = JCM 15518</name>
    <dbReference type="NCBI Taxonomy" id="1434110"/>
    <lineage>
        <taxon>Archaea</taxon>
        <taxon>Methanobacteriati</taxon>
        <taxon>Methanobacteriota</taxon>
        <taxon>Stenosarchaea group</taxon>
        <taxon>Methanomicrobia</taxon>
        <taxon>Methanosarcinales</taxon>
        <taxon>Methanosarcinaceae</taxon>
        <taxon>Methanosarcina</taxon>
    </lineage>
</organism>
<sequence>MLFISLTALPPAAASSWELVPENPAVGNVIEIKGANFTGETAKVLVSFEKDVQVSDGRYEYLLEGVEIPSGFNNRFSVEAKGADDLNVRVKMILWISRTAKAEGGIARVSQSAVPPGTYRIRIDGKSSAPEVKLKITGLQQVKVDSGNFSYKYNTKSIPAGNFEIKVEDVTKQVTLHPAENLSSDVILSSDQTKESKKDFSKNWKAWSIWIGGILAGMLLVLLYSRIKKH</sequence>
<dbReference type="OrthoDB" id="60650at2157"/>
<accession>A0A0E3S800</accession>
<protein>
    <submittedName>
        <fullName evidence="2">Uncharacterized protein</fullName>
    </submittedName>
</protein>
<name>A0A0E3S800_9EURY</name>
<dbReference type="HOGENOM" id="CLU_060685_2_0_2"/>
<reference evidence="2 3" key="1">
    <citation type="submission" date="2014-07" db="EMBL/GenBank/DDBJ databases">
        <title>Methanogenic archaea and the global carbon cycle.</title>
        <authorList>
            <person name="Henriksen J.R."/>
            <person name="Luke J."/>
            <person name="Reinhart S."/>
            <person name="Benedict M.N."/>
            <person name="Youngblut N.D."/>
            <person name="Metcalf M.E."/>
            <person name="Whitaker R.J."/>
            <person name="Metcalf W.W."/>
        </authorList>
    </citation>
    <scope>NUCLEOTIDE SEQUENCE [LARGE SCALE GENOMIC DNA]</scope>
    <source>
        <strain evidence="2 3">HB-1</strain>
    </source>
</reference>